<sequence precursor="true">MFLDANRVRPLFAAVLLWNATLANAAPAAAPILIEADRAELDQNQLQSTYTGNVRITQGTTVFTGERVTVLHDPDGVPRRVDVAGTPARFSQPAEAKTPAIDARAERMRYDAESGQLELNGSAWIRQNRDEVSGERLIYDRVNQRILATGEAGGTDRVRITIQPRTSQDDATP</sequence>
<dbReference type="Proteomes" id="UP000297890">
    <property type="component" value="Unassembled WGS sequence"/>
</dbReference>
<feature type="domain" description="Organic solvent tolerance-like N-terminal" evidence="5">
    <location>
        <begin position="34"/>
        <end position="144"/>
    </location>
</feature>
<dbReference type="EMBL" id="SRIO01000002">
    <property type="protein sequence ID" value="TFZ83708.1"/>
    <property type="molecule type" value="Genomic_DNA"/>
</dbReference>
<proteinExistence type="inferred from homology"/>
<evidence type="ECO:0000256" key="4">
    <source>
        <dbReference type="HAMAP-Rule" id="MF_01914"/>
    </source>
</evidence>
<organism evidence="6 7">
    <name type="scientific">Candidatus Macondimonas diazotrophica</name>
    <dbReference type="NCBI Taxonomy" id="2305248"/>
    <lineage>
        <taxon>Bacteria</taxon>
        <taxon>Pseudomonadati</taxon>
        <taxon>Pseudomonadota</taxon>
        <taxon>Gammaproteobacteria</taxon>
        <taxon>Chromatiales</taxon>
        <taxon>Ectothiorhodospiraceae</taxon>
        <taxon>Candidatus Macondimonas</taxon>
    </lineage>
</organism>
<evidence type="ECO:0000259" key="5">
    <source>
        <dbReference type="Pfam" id="PF03968"/>
    </source>
</evidence>
<name>A0A4Z0FDU9_9GAMM</name>
<dbReference type="PANTHER" id="PTHR36504:SF1">
    <property type="entry name" value="LIPOPOLYSACCHARIDE EXPORT SYSTEM PROTEIN LPTA"/>
    <property type="match status" value="1"/>
</dbReference>
<comment type="caution">
    <text evidence="6">The sequence shown here is derived from an EMBL/GenBank/DDBJ whole genome shotgun (WGS) entry which is preliminary data.</text>
</comment>
<dbReference type="GO" id="GO:0030288">
    <property type="term" value="C:outer membrane-bounded periplasmic space"/>
    <property type="evidence" value="ECO:0007669"/>
    <property type="project" value="TreeGrafter"/>
</dbReference>
<dbReference type="GO" id="GO:0015920">
    <property type="term" value="P:lipopolysaccharide transport"/>
    <property type="evidence" value="ECO:0007669"/>
    <property type="project" value="UniProtKB-UniRule"/>
</dbReference>
<dbReference type="Pfam" id="PF03968">
    <property type="entry name" value="LptD_N"/>
    <property type="match status" value="1"/>
</dbReference>
<reference evidence="6 7" key="1">
    <citation type="journal article" date="2019" name="ISME J.">
        <title>Candidatus Macondimonas diazotrophica, a novel gammaproteobacterial genus dominating crude-oil-contaminated coastal sediments.</title>
        <authorList>
            <person name="Karthikeyan S."/>
            <person name="Konstantinidis K."/>
        </authorList>
    </citation>
    <scope>NUCLEOTIDE SEQUENCE [LARGE SCALE GENOMIC DNA]</scope>
    <source>
        <strain evidence="6 7">KTK01</strain>
    </source>
</reference>
<dbReference type="OrthoDB" id="9795964at2"/>
<keyword evidence="3 4" id="KW-0574">Periplasm</keyword>
<dbReference type="RefSeq" id="WP_135280635.1">
    <property type="nucleotide sequence ID" value="NZ_SRIO01000002.1"/>
</dbReference>
<gene>
    <name evidence="4 6" type="primary">lptA</name>
    <name evidence="6" type="ORF">E4680_01585</name>
</gene>
<dbReference type="PANTHER" id="PTHR36504">
    <property type="entry name" value="LIPOPOLYSACCHARIDE EXPORT SYSTEM PROTEIN LPTA"/>
    <property type="match status" value="1"/>
</dbReference>
<comment type="similarity">
    <text evidence="4">Belongs to the LptA family.</text>
</comment>
<dbReference type="GO" id="GO:0001530">
    <property type="term" value="F:lipopolysaccharide binding"/>
    <property type="evidence" value="ECO:0007669"/>
    <property type="project" value="InterPro"/>
</dbReference>
<comment type="subunit">
    <text evidence="4">Component of the lipopolysaccharide transport and assembly complex.</text>
</comment>
<comment type="function">
    <text evidence="4">Involved in the assembly of lipopolysaccharide (LPS). Required for the translocation of LPS from the inner membrane to the outer membrane. May form a bridge between the inner membrane and the outer membrane, via interactions with LptC and LptD, thereby facilitating LPS transfer across the periplasm.</text>
</comment>
<accession>A0A4Z0FDU9</accession>
<feature type="signal peptide" evidence="4">
    <location>
        <begin position="1"/>
        <end position="25"/>
    </location>
</feature>
<comment type="subcellular location">
    <subcellularLocation>
        <location evidence="4">Periplasm</location>
    </subcellularLocation>
</comment>
<feature type="chain" id="PRO_5021519412" description="Lipopolysaccharide export system protein LptA" evidence="4">
    <location>
        <begin position="26"/>
        <end position="173"/>
    </location>
</feature>
<dbReference type="InterPro" id="IPR014340">
    <property type="entry name" value="LptA"/>
</dbReference>
<dbReference type="Gene3D" id="2.60.450.10">
    <property type="entry name" value="Lipopolysaccharide (LPS) transport protein A like domain"/>
    <property type="match status" value="1"/>
</dbReference>
<dbReference type="InterPro" id="IPR052037">
    <property type="entry name" value="LPS_export_LptA"/>
</dbReference>
<dbReference type="InterPro" id="IPR005653">
    <property type="entry name" value="OstA-like_N"/>
</dbReference>
<protein>
    <recommendedName>
        <fullName evidence="4">Lipopolysaccharide export system protein LptA</fullName>
    </recommendedName>
</protein>
<evidence type="ECO:0000256" key="3">
    <source>
        <dbReference type="ARBA" id="ARBA00022764"/>
    </source>
</evidence>
<keyword evidence="7" id="KW-1185">Reference proteome</keyword>
<dbReference type="GO" id="GO:0017089">
    <property type="term" value="F:glycolipid transfer activity"/>
    <property type="evidence" value="ECO:0007669"/>
    <property type="project" value="TreeGrafter"/>
</dbReference>
<evidence type="ECO:0000256" key="2">
    <source>
        <dbReference type="ARBA" id="ARBA00022729"/>
    </source>
</evidence>
<keyword evidence="2 4" id="KW-0732">Signal</keyword>
<dbReference type="HAMAP" id="MF_01914">
    <property type="entry name" value="LPS_assembly_LptA"/>
    <property type="match status" value="1"/>
</dbReference>
<dbReference type="GO" id="GO:0009279">
    <property type="term" value="C:cell outer membrane"/>
    <property type="evidence" value="ECO:0007669"/>
    <property type="project" value="TreeGrafter"/>
</dbReference>
<evidence type="ECO:0000313" key="7">
    <source>
        <dbReference type="Proteomes" id="UP000297890"/>
    </source>
</evidence>
<evidence type="ECO:0000313" key="6">
    <source>
        <dbReference type="EMBL" id="TFZ83708.1"/>
    </source>
</evidence>
<dbReference type="NCBIfam" id="TIGR03002">
    <property type="entry name" value="outer_YhbN_LptA"/>
    <property type="match status" value="1"/>
</dbReference>
<keyword evidence="1 4" id="KW-0813">Transport</keyword>
<evidence type="ECO:0000256" key="1">
    <source>
        <dbReference type="ARBA" id="ARBA00022448"/>
    </source>
</evidence>
<dbReference type="AlphaFoldDB" id="A0A4Z0FDU9"/>
<dbReference type="GO" id="GO:0043165">
    <property type="term" value="P:Gram-negative-bacterium-type cell outer membrane assembly"/>
    <property type="evidence" value="ECO:0007669"/>
    <property type="project" value="UniProtKB-UniRule"/>
</dbReference>